<dbReference type="PANTHER" id="PTHR43605:SF10">
    <property type="entry name" value="ACYL-COA SYNTHETASE MEDIUM CHAIN FAMILY MEMBER 3"/>
    <property type="match status" value="1"/>
</dbReference>
<dbReference type="Gene3D" id="3.40.50.12780">
    <property type="entry name" value="N-terminal domain of ligase-like"/>
    <property type="match status" value="1"/>
</dbReference>
<keyword evidence="2 7" id="KW-0436">Ligase</keyword>
<evidence type="ECO:0000259" key="5">
    <source>
        <dbReference type="Pfam" id="PF00501"/>
    </source>
</evidence>
<name>A0AAU7AQU8_9ACTN</name>
<evidence type="ECO:0000256" key="2">
    <source>
        <dbReference type="ARBA" id="ARBA00022598"/>
    </source>
</evidence>
<dbReference type="GO" id="GO:0005524">
    <property type="term" value="F:ATP binding"/>
    <property type="evidence" value="ECO:0007669"/>
    <property type="project" value="UniProtKB-KW"/>
</dbReference>
<evidence type="ECO:0000313" key="7">
    <source>
        <dbReference type="EMBL" id="XAY04017.1"/>
    </source>
</evidence>
<reference evidence="7" key="1">
    <citation type="submission" date="2022-12" db="EMBL/GenBank/DDBJ databases">
        <title>Paraconexibacter alkalitolerans sp. nov. and Baekduia alba sp. nov., isolated from soil and emended description of the genera Paraconexibacter (Chun et al., 2020) and Baekduia (An et al., 2020).</title>
        <authorList>
            <person name="Vieira S."/>
            <person name="Huber K.J."/>
            <person name="Geppert A."/>
            <person name="Wolf J."/>
            <person name="Neumann-Schaal M."/>
            <person name="Muesken M."/>
            <person name="Overmann J."/>
        </authorList>
    </citation>
    <scope>NUCLEOTIDE SEQUENCE</scope>
    <source>
        <strain evidence="7">AEG42_29</strain>
    </source>
</reference>
<evidence type="ECO:0000259" key="6">
    <source>
        <dbReference type="Pfam" id="PF13193"/>
    </source>
</evidence>
<keyword evidence="4" id="KW-0067">ATP-binding</keyword>
<dbReference type="GO" id="GO:0006637">
    <property type="term" value="P:acyl-CoA metabolic process"/>
    <property type="evidence" value="ECO:0007669"/>
    <property type="project" value="TreeGrafter"/>
</dbReference>
<dbReference type="Gene3D" id="3.30.300.30">
    <property type="match status" value="1"/>
</dbReference>
<dbReference type="InterPro" id="IPR042099">
    <property type="entry name" value="ANL_N_sf"/>
</dbReference>
<dbReference type="InterPro" id="IPR000873">
    <property type="entry name" value="AMP-dep_synth/lig_dom"/>
</dbReference>
<sequence>MNAALLAALDRPGRDAPPRLTDYDAERASFVNEVPERFNPVLAIVETWAAESPDDPAVLSLDGAGEVVLLQSIGELAQATREAARALLAAGIQKGDHVFVMLPRVPEWYAAMLGAMRIGAVPMPGPNLLTPKDIKDRIARGDAVAAITDAAGAVKVDETGAELRAKFCVGGAEGWTDFSAACAEAGDGETPQDPTHRDDPLLLYFTSGTVSAPKMVQHTQSYGLGHVVTARFWHDLRPGDLHWTVTDTGWAKAAWGGLFGQLHERACIVQVALGKPDADTIFGILARHGITSFCAPPTLYRTLVQGDFGAHDLSALRHCTSAGEPLNPEVIRAWKEGTGGLTVYDGYGQTETCCVVANYRSMDVRPGSMGRPMPGWEMTVVDEDGGPVETGAVGNVVVRHDGQRPVGLFPGYHGNDKATAGVFRGPYYFTGDKAAVDEDGYFWFEGRDDDVITSSAYRIGPFEVESAVVEHPAVMEAAVVGRDDPDRTQIVVAICILAKGHEGTPELAKEIQDFVKQNTAPYKYPREVHFVDELPKTVSGKIRRVELRGWLADGRLPVGGAS</sequence>
<dbReference type="RefSeq" id="WP_354700563.1">
    <property type="nucleotide sequence ID" value="NZ_CP114014.1"/>
</dbReference>
<dbReference type="EMBL" id="CP114014">
    <property type="protein sequence ID" value="XAY04017.1"/>
    <property type="molecule type" value="Genomic_DNA"/>
</dbReference>
<evidence type="ECO:0000256" key="3">
    <source>
        <dbReference type="ARBA" id="ARBA00022741"/>
    </source>
</evidence>
<dbReference type="InterPro" id="IPR045851">
    <property type="entry name" value="AMP-bd_C_sf"/>
</dbReference>
<proteinExistence type="inferred from homology"/>
<dbReference type="FunFam" id="3.30.300.30:FF:000005">
    <property type="entry name" value="Acyl-coenzyme A synthetase ACSM5, mitochondrial"/>
    <property type="match status" value="1"/>
</dbReference>
<organism evidence="7">
    <name type="scientific">Paraconexibacter sp. AEG42_29</name>
    <dbReference type="NCBI Taxonomy" id="2997339"/>
    <lineage>
        <taxon>Bacteria</taxon>
        <taxon>Bacillati</taxon>
        <taxon>Actinomycetota</taxon>
        <taxon>Thermoleophilia</taxon>
        <taxon>Solirubrobacterales</taxon>
        <taxon>Paraconexibacteraceae</taxon>
        <taxon>Paraconexibacter</taxon>
    </lineage>
</organism>
<gene>
    <name evidence="7" type="primary">acsA_3</name>
    <name evidence="7" type="ORF">DSM112329_00843</name>
</gene>
<dbReference type="PANTHER" id="PTHR43605">
    <property type="entry name" value="ACYL-COENZYME A SYNTHETASE"/>
    <property type="match status" value="1"/>
</dbReference>
<evidence type="ECO:0000256" key="4">
    <source>
        <dbReference type="ARBA" id="ARBA00022840"/>
    </source>
</evidence>
<protein>
    <submittedName>
        <fullName evidence="7">Acetyl-coenzyme A synthetase</fullName>
        <ecNumber evidence="7">6.2.1.1</ecNumber>
    </submittedName>
</protein>
<dbReference type="Pfam" id="PF00501">
    <property type="entry name" value="AMP-binding"/>
    <property type="match status" value="1"/>
</dbReference>
<feature type="domain" description="AMP-binding enzyme C-terminal" evidence="6">
    <location>
        <begin position="463"/>
        <end position="541"/>
    </location>
</feature>
<dbReference type="GO" id="GO:0004321">
    <property type="term" value="F:fatty-acyl-CoA synthase activity"/>
    <property type="evidence" value="ECO:0007669"/>
    <property type="project" value="TreeGrafter"/>
</dbReference>
<dbReference type="InterPro" id="IPR025110">
    <property type="entry name" value="AMP-bd_C"/>
</dbReference>
<dbReference type="InterPro" id="IPR051087">
    <property type="entry name" value="Mitochondrial_ACSM"/>
</dbReference>
<dbReference type="EC" id="6.2.1.1" evidence="7"/>
<dbReference type="AlphaFoldDB" id="A0AAU7AQU8"/>
<feature type="domain" description="AMP-dependent synthetase/ligase" evidence="5">
    <location>
        <begin position="46"/>
        <end position="412"/>
    </location>
</feature>
<dbReference type="SUPFAM" id="SSF56801">
    <property type="entry name" value="Acetyl-CoA synthetase-like"/>
    <property type="match status" value="1"/>
</dbReference>
<evidence type="ECO:0000256" key="1">
    <source>
        <dbReference type="ARBA" id="ARBA00006432"/>
    </source>
</evidence>
<dbReference type="Pfam" id="PF13193">
    <property type="entry name" value="AMP-binding_C"/>
    <property type="match status" value="1"/>
</dbReference>
<dbReference type="GO" id="GO:0003987">
    <property type="term" value="F:acetate-CoA ligase activity"/>
    <property type="evidence" value="ECO:0007669"/>
    <property type="project" value="UniProtKB-EC"/>
</dbReference>
<comment type="similarity">
    <text evidence="1">Belongs to the ATP-dependent AMP-binding enzyme family.</text>
</comment>
<dbReference type="GO" id="GO:0015645">
    <property type="term" value="F:fatty acid ligase activity"/>
    <property type="evidence" value="ECO:0007669"/>
    <property type="project" value="TreeGrafter"/>
</dbReference>
<keyword evidence="3" id="KW-0547">Nucleotide-binding</keyword>
<dbReference type="GO" id="GO:0006633">
    <property type="term" value="P:fatty acid biosynthetic process"/>
    <property type="evidence" value="ECO:0007669"/>
    <property type="project" value="TreeGrafter"/>
</dbReference>
<dbReference type="KEGG" id="parq:DSM112329_00843"/>
<accession>A0AAU7AQU8</accession>